<protein>
    <recommendedName>
        <fullName evidence="4">Arrestin-like N-terminal domain-containing protein</fullName>
    </recommendedName>
</protein>
<proteinExistence type="predicted"/>
<feature type="compositionally biased region" description="Polar residues" evidence="1">
    <location>
        <begin position="339"/>
        <end position="349"/>
    </location>
</feature>
<name>A0A1Y1UCZ0_9TREE</name>
<organism evidence="2 3">
    <name type="scientific">Kockovaella imperatae</name>
    <dbReference type="NCBI Taxonomy" id="4999"/>
    <lineage>
        <taxon>Eukaryota</taxon>
        <taxon>Fungi</taxon>
        <taxon>Dikarya</taxon>
        <taxon>Basidiomycota</taxon>
        <taxon>Agaricomycotina</taxon>
        <taxon>Tremellomycetes</taxon>
        <taxon>Tremellales</taxon>
        <taxon>Cuniculitremaceae</taxon>
        <taxon>Kockovaella</taxon>
    </lineage>
</organism>
<evidence type="ECO:0000313" key="2">
    <source>
        <dbReference type="EMBL" id="ORX35407.1"/>
    </source>
</evidence>
<evidence type="ECO:0008006" key="4">
    <source>
        <dbReference type="Google" id="ProtNLM"/>
    </source>
</evidence>
<accession>A0A1Y1UCZ0</accession>
<reference evidence="2 3" key="1">
    <citation type="submission" date="2017-03" db="EMBL/GenBank/DDBJ databases">
        <title>Widespread Adenine N6-methylation of Active Genes in Fungi.</title>
        <authorList>
            <consortium name="DOE Joint Genome Institute"/>
            <person name="Mondo S.J."/>
            <person name="Dannebaum R.O."/>
            <person name="Kuo R.C."/>
            <person name="Louie K.B."/>
            <person name="Bewick A.J."/>
            <person name="Labutti K."/>
            <person name="Haridas S."/>
            <person name="Kuo A."/>
            <person name="Salamov A."/>
            <person name="Ahrendt S.R."/>
            <person name="Lau R."/>
            <person name="Bowen B.P."/>
            <person name="Lipzen A."/>
            <person name="Sullivan W."/>
            <person name="Andreopoulos W.B."/>
            <person name="Clum A."/>
            <person name="Lindquist E."/>
            <person name="Daum C."/>
            <person name="Northen T.R."/>
            <person name="Ramamoorthy G."/>
            <person name="Schmitz R.J."/>
            <person name="Gryganskyi A."/>
            <person name="Culley D."/>
            <person name="Magnuson J."/>
            <person name="James T.Y."/>
            <person name="O'Malley M.A."/>
            <person name="Stajich J.E."/>
            <person name="Spatafora J.W."/>
            <person name="Visel A."/>
            <person name="Grigoriev I.V."/>
        </authorList>
    </citation>
    <scope>NUCLEOTIDE SEQUENCE [LARGE SCALE GENOMIC DNA]</scope>
    <source>
        <strain evidence="2 3">NRRL Y-17943</strain>
    </source>
</reference>
<gene>
    <name evidence="2" type="ORF">BD324DRAFT_652539</name>
</gene>
<dbReference type="Gene3D" id="2.60.40.640">
    <property type="match status" value="1"/>
</dbReference>
<dbReference type="EMBL" id="NBSH01000011">
    <property type="protein sequence ID" value="ORX35407.1"/>
    <property type="molecule type" value="Genomic_DNA"/>
</dbReference>
<dbReference type="InterPro" id="IPR014752">
    <property type="entry name" value="Arrestin-like_C"/>
</dbReference>
<feature type="region of interest" description="Disordered" evidence="1">
    <location>
        <begin position="432"/>
        <end position="484"/>
    </location>
</feature>
<dbReference type="RefSeq" id="XP_021869597.1">
    <property type="nucleotide sequence ID" value="XM_022018513.1"/>
</dbReference>
<dbReference type="Proteomes" id="UP000193218">
    <property type="component" value="Unassembled WGS sequence"/>
</dbReference>
<dbReference type="InParanoid" id="A0A1Y1UCZ0"/>
<evidence type="ECO:0000256" key="1">
    <source>
        <dbReference type="SAM" id="MobiDB-lite"/>
    </source>
</evidence>
<dbReference type="AlphaFoldDB" id="A0A1Y1UCZ0"/>
<dbReference type="STRING" id="4999.A0A1Y1UCZ0"/>
<feature type="compositionally biased region" description="Low complexity" evidence="1">
    <location>
        <begin position="539"/>
        <end position="566"/>
    </location>
</feature>
<dbReference type="GeneID" id="33560322"/>
<dbReference type="OrthoDB" id="298939at2759"/>
<feature type="region of interest" description="Disordered" evidence="1">
    <location>
        <begin position="339"/>
        <end position="359"/>
    </location>
</feature>
<comment type="caution">
    <text evidence="2">The sequence shown here is derived from an EMBL/GenBank/DDBJ whole genome shotgun (WGS) entry which is preliminary data.</text>
</comment>
<keyword evidence="3" id="KW-1185">Reference proteome</keyword>
<feature type="region of interest" description="Disordered" evidence="1">
    <location>
        <begin position="692"/>
        <end position="711"/>
    </location>
</feature>
<feature type="region of interest" description="Disordered" evidence="1">
    <location>
        <begin position="524"/>
        <end position="566"/>
    </location>
</feature>
<sequence length="768" mass="83167">MSRAELPHTVSHHHLIDLDLGIDTTEGSDAVIVGDELQGALHLTCKSANLLLGNMEVELVVQAEAKTTSDSLHEVLYDRSIAFQGAGLPASSAVYPDTDDEHPGYYRARRGTTRFRLSIPIPGYLPSSHTSPFASISYTLHATVEFQYEGMTQILHTFRTFDVVQSSSAFDMDLTGSVKAEDGARLPQIEGGGSLILSAEHGRARGWVSSADPNMVVIIDIRNSTAFWTLAPVLRLMKRTTIHFPHEPFEVSEIVCQEQYDDRYAVPARAASSFTLNLSLPPGSRSTHSTVFDVQYSLSILVHLVGTPSGKQRVVSNLPLEILDPASVPPQIWLDAESLSTERGQSSQREGTRREPRAFGRRWSMPAGTFESLSALLSPLSLGQSSKTASPKHGQSIMGTHDFDPVANGLTSSGVDGYPQPEFVVHQQPELKTLPRSRQQPLPPILEDLPETKAKQTSRHLRETPGNRGRSVSPPLMPSSRSGTVLPDAVSAVSEPSYRVDERFAHIHRPKLHDQRHSFPFFPSAVFPTSPRGPRPVPRRVSTSGMQLRSVSSSSSTTQSSVPSTTCTITESYTEDTSVPCTSYSRSTIASPRPVKIGGDLSPVVKDMPASLELQSVSPAANSKDVINSPLHAVPSSVQHSRRSVFDLFESISSVPSPISNLSRFVNIGPNGSARGGRGGQVTTLRELFTGSTGSQGLQGVGSPDRPSGEIRPIVSKRYSLPAGLEGFQGDAALYVGTGHHRSVASVVDGFRGDQRMRTSQDRSISRQ</sequence>
<feature type="compositionally biased region" description="Basic and acidic residues" evidence="1">
    <location>
        <begin position="450"/>
        <end position="465"/>
    </location>
</feature>
<evidence type="ECO:0000313" key="3">
    <source>
        <dbReference type="Proteomes" id="UP000193218"/>
    </source>
</evidence>